<name>A0A0P9FDI7_9CHLR</name>
<dbReference type="AlphaFoldDB" id="A0A0P9FDI7"/>
<keyword evidence="2 5" id="KW-0328">Glycosyltransferase</keyword>
<evidence type="ECO:0000313" key="5">
    <source>
        <dbReference type="EMBL" id="KPV50934.1"/>
    </source>
</evidence>
<organism evidence="5 6">
    <name type="scientific">Kouleothrix aurantiaca</name>
    <dbReference type="NCBI Taxonomy" id="186479"/>
    <lineage>
        <taxon>Bacteria</taxon>
        <taxon>Bacillati</taxon>
        <taxon>Chloroflexota</taxon>
        <taxon>Chloroflexia</taxon>
        <taxon>Chloroflexales</taxon>
        <taxon>Roseiflexineae</taxon>
        <taxon>Roseiflexaceae</taxon>
        <taxon>Kouleothrix</taxon>
    </lineage>
</organism>
<gene>
    <name evidence="5" type="ORF">SE17_24100</name>
</gene>
<accession>A0A0P9FDI7</accession>
<proteinExistence type="inferred from homology"/>
<comment type="caution">
    <text evidence="5">The sequence shown here is derived from an EMBL/GenBank/DDBJ whole genome shotgun (WGS) entry which is preliminary data.</text>
</comment>
<dbReference type="PANTHER" id="PTHR43398:SF1">
    <property type="entry name" value="DOLICHOL-PHOSPHATE MANNOSYLTRANSFERASE SUBUNIT 1"/>
    <property type="match status" value="1"/>
</dbReference>
<dbReference type="EMBL" id="LJCR01001150">
    <property type="protein sequence ID" value="KPV50934.1"/>
    <property type="molecule type" value="Genomic_DNA"/>
</dbReference>
<dbReference type="InterPro" id="IPR001173">
    <property type="entry name" value="Glyco_trans_2-like"/>
</dbReference>
<dbReference type="Gene3D" id="3.90.550.10">
    <property type="entry name" value="Spore Coat Polysaccharide Biosynthesis Protein SpsA, Chain A"/>
    <property type="match status" value="1"/>
</dbReference>
<dbReference type="PANTHER" id="PTHR43398">
    <property type="entry name" value="DOLICHOL-PHOSPHATE MANNOSYLTRANSFERASE SUBUNIT 1"/>
    <property type="match status" value="1"/>
</dbReference>
<dbReference type="GO" id="GO:0004582">
    <property type="term" value="F:dolichyl-phosphate beta-D-mannosyltransferase activity"/>
    <property type="evidence" value="ECO:0007669"/>
    <property type="project" value="InterPro"/>
</dbReference>
<evidence type="ECO:0000256" key="2">
    <source>
        <dbReference type="ARBA" id="ARBA00022676"/>
    </source>
</evidence>
<dbReference type="PATRIC" id="fig|186479.3.peg.681"/>
<dbReference type="InterPro" id="IPR039528">
    <property type="entry name" value="DPM1-like"/>
</dbReference>
<evidence type="ECO:0000256" key="1">
    <source>
        <dbReference type="ARBA" id="ARBA00006739"/>
    </source>
</evidence>
<reference evidence="5 6" key="1">
    <citation type="submission" date="2015-09" db="EMBL/GenBank/DDBJ databases">
        <title>Draft genome sequence of Kouleothrix aurantiaca JCM 19913.</title>
        <authorList>
            <person name="Hemp J."/>
        </authorList>
    </citation>
    <scope>NUCLEOTIDE SEQUENCE [LARGE SCALE GENOMIC DNA]</scope>
    <source>
        <strain evidence="5 6">COM-B</strain>
    </source>
</reference>
<feature type="domain" description="Glycosyltransferase 2-like" evidence="4">
    <location>
        <begin position="2"/>
        <end position="166"/>
    </location>
</feature>
<dbReference type="Proteomes" id="UP000050509">
    <property type="component" value="Unassembled WGS sequence"/>
</dbReference>
<evidence type="ECO:0000256" key="3">
    <source>
        <dbReference type="ARBA" id="ARBA00022679"/>
    </source>
</evidence>
<sequence>MVVVPTYNEAENITRLIAAVLEQGPQFDVLVVDDGSPDGTGDMVAALAAHNSRVQLLRRSGKLGLGTAYVAGFREGLRQGYQYMCEMDADFSHQPGYLPVLLAVAERAADVALGSRNVPGGRVENWSRLRQLISRGGSWYARTLLGLPIRDVTGGYKCFRASVLQQLDLAAINANGYGFQVEMNYRCHQAGFRIHEIPIVFPDRVAGQSKMSQQIVWEAAALVLRLRVSPNPYKRVRLARGA</sequence>
<dbReference type="InterPro" id="IPR029044">
    <property type="entry name" value="Nucleotide-diphossugar_trans"/>
</dbReference>
<comment type="similarity">
    <text evidence="1">Belongs to the glycosyltransferase 2 family.</text>
</comment>
<dbReference type="Pfam" id="PF00535">
    <property type="entry name" value="Glycos_transf_2"/>
    <property type="match status" value="1"/>
</dbReference>
<dbReference type="CDD" id="cd06442">
    <property type="entry name" value="DPM1_like"/>
    <property type="match status" value="1"/>
</dbReference>
<evidence type="ECO:0000259" key="4">
    <source>
        <dbReference type="Pfam" id="PF00535"/>
    </source>
</evidence>
<protein>
    <submittedName>
        <fullName evidence="5">Dolichyl-phosphate beta-D-mannosyltransferase</fullName>
    </submittedName>
</protein>
<evidence type="ECO:0000313" key="6">
    <source>
        <dbReference type="Proteomes" id="UP000050509"/>
    </source>
</evidence>
<keyword evidence="3 5" id="KW-0808">Transferase</keyword>
<dbReference type="SUPFAM" id="SSF53448">
    <property type="entry name" value="Nucleotide-diphospho-sugar transferases"/>
    <property type="match status" value="1"/>
</dbReference>
<keyword evidence="6" id="KW-1185">Reference proteome</keyword>
<dbReference type="GO" id="GO:0016020">
    <property type="term" value="C:membrane"/>
    <property type="evidence" value="ECO:0007669"/>
    <property type="project" value="GOC"/>
</dbReference>
<dbReference type="FunFam" id="3.90.550.10:FF:000122">
    <property type="entry name" value="Dolichol-phosphate mannosyltransferase subunit 1"/>
    <property type="match status" value="1"/>
</dbReference>
<dbReference type="GO" id="GO:0009247">
    <property type="term" value="P:glycolipid biosynthetic process"/>
    <property type="evidence" value="ECO:0007669"/>
    <property type="project" value="TreeGrafter"/>
</dbReference>